<dbReference type="EMBL" id="CABHNB010000048">
    <property type="protein sequence ID" value="VUX23121.1"/>
    <property type="molecule type" value="Genomic_DNA"/>
</dbReference>
<dbReference type="Proteomes" id="UP000095409">
    <property type="component" value="Unassembled WGS sequence"/>
</dbReference>
<feature type="domain" description="HTH cro/C1-type" evidence="1">
    <location>
        <begin position="40"/>
        <end position="74"/>
    </location>
</feature>
<evidence type="ECO:0000313" key="6">
    <source>
        <dbReference type="Proteomes" id="UP000095413"/>
    </source>
</evidence>
<evidence type="ECO:0000313" key="7">
    <source>
        <dbReference type="Proteomes" id="UP000409147"/>
    </source>
</evidence>
<sequence length="79" mass="9110">MIQKIRMDMSIGSNIQKRRYQCKLKQDQVIAKMNLMGIPISKSSYAKIETNRMNIKVSELVALAKILDCEVGDFFKDLK</sequence>
<evidence type="ECO:0000259" key="1">
    <source>
        <dbReference type="PROSITE" id="PS50943"/>
    </source>
</evidence>
<evidence type="ECO:0000313" key="3">
    <source>
        <dbReference type="EMBL" id="CUP99510.1"/>
    </source>
</evidence>
<dbReference type="Pfam" id="PF01381">
    <property type="entry name" value="HTH_3"/>
    <property type="match status" value="1"/>
</dbReference>
<dbReference type="PROSITE" id="PS50943">
    <property type="entry name" value="HTH_CROC1"/>
    <property type="match status" value="1"/>
</dbReference>
<organism evidence="2 5">
    <name type="scientific">Blautia obeum</name>
    <dbReference type="NCBI Taxonomy" id="40520"/>
    <lineage>
        <taxon>Bacteria</taxon>
        <taxon>Bacillati</taxon>
        <taxon>Bacillota</taxon>
        <taxon>Clostridia</taxon>
        <taxon>Lachnospirales</taxon>
        <taxon>Lachnospiraceae</taxon>
        <taxon>Blautia</taxon>
    </lineage>
</organism>
<keyword evidence="7" id="KW-1185">Reference proteome</keyword>
<proteinExistence type="predicted"/>
<dbReference type="GO" id="GO:0003677">
    <property type="term" value="F:DNA binding"/>
    <property type="evidence" value="ECO:0007669"/>
    <property type="project" value="InterPro"/>
</dbReference>
<dbReference type="CDD" id="cd00093">
    <property type="entry name" value="HTH_XRE"/>
    <property type="match status" value="1"/>
</dbReference>
<dbReference type="Proteomes" id="UP000409147">
    <property type="component" value="Unassembled WGS sequence"/>
</dbReference>
<dbReference type="AlphaFoldDB" id="A0A174DMJ7"/>
<dbReference type="Proteomes" id="UP000095413">
    <property type="component" value="Unassembled WGS sequence"/>
</dbReference>
<evidence type="ECO:0000313" key="5">
    <source>
        <dbReference type="Proteomes" id="UP000095409"/>
    </source>
</evidence>
<evidence type="ECO:0000313" key="2">
    <source>
        <dbReference type="EMBL" id="CUO26437.1"/>
    </source>
</evidence>
<dbReference type="EMBL" id="CZBA01000028">
    <property type="protein sequence ID" value="CUP99510.1"/>
    <property type="molecule type" value="Genomic_DNA"/>
</dbReference>
<protein>
    <submittedName>
        <fullName evidence="2">Helix-turn-helix</fullName>
    </submittedName>
</protein>
<dbReference type="Gene3D" id="1.10.260.40">
    <property type="entry name" value="lambda repressor-like DNA-binding domains"/>
    <property type="match status" value="1"/>
</dbReference>
<name>A0A174DMJ7_9FIRM</name>
<gene>
    <name evidence="2" type="ORF">ERS852394_01818</name>
    <name evidence="3" type="ORF">ERS852533_03339</name>
    <name evidence="4" type="ORF">ROSSTS7063_00023</name>
</gene>
<reference evidence="5 6" key="1">
    <citation type="submission" date="2015-09" db="EMBL/GenBank/DDBJ databases">
        <authorList>
            <consortium name="Pathogen Informatics"/>
        </authorList>
    </citation>
    <scope>NUCLEOTIDE SEQUENCE [LARGE SCALE GENOMIC DNA]</scope>
    <source>
        <strain evidence="2 5">2789STDY5608837</strain>
        <strain evidence="3 6">2789STDY5834921</strain>
    </source>
</reference>
<evidence type="ECO:0000313" key="4">
    <source>
        <dbReference type="EMBL" id="VUX23121.1"/>
    </source>
</evidence>
<dbReference type="SUPFAM" id="SSF47413">
    <property type="entry name" value="lambda repressor-like DNA-binding domains"/>
    <property type="match status" value="1"/>
</dbReference>
<dbReference type="InterPro" id="IPR001387">
    <property type="entry name" value="Cro/C1-type_HTH"/>
</dbReference>
<dbReference type="EMBL" id="CYZD01000007">
    <property type="protein sequence ID" value="CUO26437.1"/>
    <property type="molecule type" value="Genomic_DNA"/>
</dbReference>
<reference evidence="4 7" key="2">
    <citation type="submission" date="2019-07" db="EMBL/GenBank/DDBJ databases">
        <authorList>
            <person name="Hibberd C M."/>
            <person name="Gehrig L. J."/>
            <person name="Chang H.-W."/>
            <person name="Venkatesh S."/>
        </authorList>
    </citation>
    <scope>NUCLEOTIDE SEQUENCE [LARGE SCALE GENOMIC DNA]</scope>
    <source>
        <strain evidence="4">Ruminococcus_obeum_SSTS_Bg7063</strain>
    </source>
</reference>
<accession>A0A174DMJ7</accession>
<dbReference type="InterPro" id="IPR010982">
    <property type="entry name" value="Lambda_DNA-bd_dom_sf"/>
</dbReference>